<dbReference type="OrthoDB" id="1911504at2759"/>
<comment type="caution">
    <text evidence="4">The sequence shown here is derived from an EMBL/GenBank/DDBJ whole genome shotgun (WGS) entry which is preliminary data.</text>
</comment>
<reference evidence="4" key="1">
    <citation type="submission" date="2018-05" db="EMBL/GenBank/DDBJ databases">
        <title>Draft genome of Mucuna pruriens seed.</title>
        <authorList>
            <person name="Nnadi N.E."/>
            <person name="Vos R."/>
            <person name="Hasami M.H."/>
            <person name="Devisetty U.K."/>
            <person name="Aguiy J.C."/>
        </authorList>
    </citation>
    <scope>NUCLEOTIDE SEQUENCE [LARGE SCALE GENOMIC DNA]</scope>
    <source>
        <strain evidence="4">JCA_2017</strain>
    </source>
</reference>
<dbReference type="PANTHER" id="PTHR47942:SF7">
    <property type="entry name" value="OS02G0711100 PROTEIN"/>
    <property type="match status" value="1"/>
</dbReference>
<dbReference type="InterPro" id="IPR051222">
    <property type="entry name" value="PPR/CCM1_RNA-binding"/>
</dbReference>
<evidence type="ECO:0000256" key="1">
    <source>
        <dbReference type="ARBA" id="ARBA00022737"/>
    </source>
</evidence>
<feature type="non-terminal residue" evidence="4">
    <location>
        <position position="1"/>
    </location>
</feature>
<dbReference type="NCBIfam" id="TIGR00756">
    <property type="entry name" value="PPR"/>
    <property type="match status" value="2"/>
</dbReference>
<feature type="repeat" description="PPR" evidence="2">
    <location>
        <begin position="317"/>
        <end position="351"/>
    </location>
</feature>
<dbReference type="PANTHER" id="PTHR47942">
    <property type="entry name" value="TETRATRICOPEPTIDE REPEAT (TPR)-LIKE SUPERFAMILY PROTEIN-RELATED"/>
    <property type="match status" value="1"/>
</dbReference>
<gene>
    <name evidence="4" type="ORF">CR513_29067</name>
</gene>
<evidence type="ECO:0000256" key="2">
    <source>
        <dbReference type="PROSITE-ProRule" id="PRU00708"/>
    </source>
</evidence>
<dbReference type="STRING" id="157652.A0A371GF75"/>
<organism evidence="4 5">
    <name type="scientific">Mucuna pruriens</name>
    <name type="common">Velvet bean</name>
    <name type="synonym">Dolichos pruriens</name>
    <dbReference type="NCBI Taxonomy" id="157652"/>
    <lineage>
        <taxon>Eukaryota</taxon>
        <taxon>Viridiplantae</taxon>
        <taxon>Streptophyta</taxon>
        <taxon>Embryophyta</taxon>
        <taxon>Tracheophyta</taxon>
        <taxon>Spermatophyta</taxon>
        <taxon>Magnoliopsida</taxon>
        <taxon>eudicotyledons</taxon>
        <taxon>Gunneridae</taxon>
        <taxon>Pentapetalae</taxon>
        <taxon>rosids</taxon>
        <taxon>fabids</taxon>
        <taxon>Fabales</taxon>
        <taxon>Fabaceae</taxon>
        <taxon>Papilionoideae</taxon>
        <taxon>50 kb inversion clade</taxon>
        <taxon>NPAAA clade</taxon>
        <taxon>indigoferoid/millettioid clade</taxon>
        <taxon>Phaseoleae</taxon>
        <taxon>Mucuna</taxon>
    </lineage>
</organism>
<dbReference type="InterPro" id="IPR002885">
    <property type="entry name" value="PPR_rpt"/>
</dbReference>
<keyword evidence="1" id="KW-0677">Repeat</keyword>
<evidence type="ECO:0000313" key="4">
    <source>
        <dbReference type="EMBL" id="RDX89229.1"/>
    </source>
</evidence>
<proteinExistence type="predicted"/>
<feature type="region of interest" description="Disordered" evidence="3">
    <location>
        <begin position="1"/>
        <end position="25"/>
    </location>
</feature>
<name>A0A371GF75_MUCPR</name>
<protein>
    <submittedName>
        <fullName evidence="4">Pentatricopeptide repeat-containing protein, mitochondrial</fullName>
    </submittedName>
</protein>
<evidence type="ECO:0000313" key="5">
    <source>
        <dbReference type="Proteomes" id="UP000257109"/>
    </source>
</evidence>
<dbReference type="Proteomes" id="UP000257109">
    <property type="component" value="Unassembled WGS sequence"/>
</dbReference>
<sequence length="532" mass="59696">MEESPRGGRKRGYPSSGSPPSTKKPLIFPSFQDIPNLPSNIKSLCHLIATTPALNIEQSLQQAAIHVTPNDVEHVLKLSYGFPGQAVKFFRWSGRHLNDNHTPYAWNLVVDILGKNRFFDAMWDAIKSMNKEGLLSLSTFASVFSTYIAADRLREAVAAFEVMENYGCTRDVVALNSLLSAICRDGGRTVDACDYLQVAKKFVRPDADTYAILLEGWEGEGDKGVAGAKETFAEMVIEIGWDPANVPAYDSFLCSLVRGPDGLLEAIKFVDSMRDRRCYPGVRFFKAALDECRKCHDIRTAEFFWEVLVMRKVFQPTTEMYNSMIVLYCHRGDTDAARRLLDEMVFQGAFPDVLTYNLLFQFLIKGRKLRDASAVFAEMVKNECVPEQANCDAAVKAYVDGGDPLMAMKVWKCLVENYSKDLERTADFLVVGLRDLNRVPEAVKYAEDMIGRGIRLSSSTLSKLRQSLVKERKEFTCTWLVGADDNKAHFSSSYSLATKCSKKLICSAYHRQVNATLVVLRLLSQPPLPMSH</sequence>
<feature type="repeat" description="PPR" evidence="2">
    <location>
        <begin position="352"/>
        <end position="386"/>
    </location>
</feature>
<dbReference type="Pfam" id="PF13041">
    <property type="entry name" value="PPR_2"/>
    <property type="match status" value="1"/>
</dbReference>
<dbReference type="AlphaFoldDB" id="A0A371GF75"/>
<accession>A0A371GF75</accession>
<feature type="compositionally biased region" description="Low complexity" evidence="3">
    <location>
        <begin position="13"/>
        <end position="25"/>
    </location>
</feature>
<dbReference type="PROSITE" id="PS51375">
    <property type="entry name" value="PPR"/>
    <property type="match status" value="2"/>
</dbReference>
<dbReference type="EMBL" id="QJKJ01005730">
    <property type="protein sequence ID" value="RDX89229.1"/>
    <property type="molecule type" value="Genomic_DNA"/>
</dbReference>
<dbReference type="Pfam" id="PF01535">
    <property type="entry name" value="PPR"/>
    <property type="match status" value="1"/>
</dbReference>
<dbReference type="Gene3D" id="1.25.40.10">
    <property type="entry name" value="Tetratricopeptide repeat domain"/>
    <property type="match status" value="2"/>
</dbReference>
<keyword evidence="5" id="KW-1185">Reference proteome</keyword>
<dbReference type="InterPro" id="IPR011990">
    <property type="entry name" value="TPR-like_helical_dom_sf"/>
</dbReference>
<evidence type="ECO:0000256" key="3">
    <source>
        <dbReference type="SAM" id="MobiDB-lite"/>
    </source>
</evidence>